<gene>
    <name evidence="3" type="ORF">AK812_SmicGene39173</name>
</gene>
<keyword evidence="2" id="KW-0812">Transmembrane</keyword>
<evidence type="ECO:0000256" key="2">
    <source>
        <dbReference type="SAM" id="Phobius"/>
    </source>
</evidence>
<name>A0A1Q9CBW2_SYMMI</name>
<reference evidence="3 4" key="1">
    <citation type="submission" date="2016-02" db="EMBL/GenBank/DDBJ databases">
        <title>Genome analysis of coral dinoflagellate symbionts highlights evolutionary adaptations to a symbiotic lifestyle.</title>
        <authorList>
            <person name="Aranda M."/>
            <person name="Li Y."/>
            <person name="Liew Y.J."/>
            <person name="Baumgarten S."/>
            <person name="Simakov O."/>
            <person name="Wilson M."/>
            <person name="Piel J."/>
            <person name="Ashoor H."/>
            <person name="Bougouffa S."/>
            <person name="Bajic V.B."/>
            <person name="Ryu T."/>
            <person name="Ravasi T."/>
            <person name="Bayer T."/>
            <person name="Micklem G."/>
            <person name="Kim H."/>
            <person name="Bhak J."/>
            <person name="Lajeunesse T.C."/>
            <person name="Voolstra C.R."/>
        </authorList>
    </citation>
    <scope>NUCLEOTIDE SEQUENCE [LARGE SCALE GENOMIC DNA]</scope>
    <source>
        <strain evidence="3 4">CCMP2467</strain>
    </source>
</reference>
<protein>
    <submittedName>
        <fullName evidence="3">Uncharacterized protein</fullName>
    </submittedName>
</protein>
<feature type="compositionally biased region" description="Basic residues" evidence="1">
    <location>
        <begin position="290"/>
        <end position="306"/>
    </location>
</feature>
<accession>A0A1Q9CBW2</accession>
<feature type="transmembrane region" description="Helical" evidence="2">
    <location>
        <begin position="20"/>
        <end position="40"/>
    </location>
</feature>
<feature type="region of interest" description="Disordered" evidence="1">
    <location>
        <begin position="290"/>
        <end position="342"/>
    </location>
</feature>
<keyword evidence="2" id="KW-0472">Membrane</keyword>
<evidence type="ECO:0000313" key="4">
    <source>
        <dbReference type="Proteomes" id="UP000186817"/>
    </source>
</evidence>
<sequence>MTNAGAIDPGSAVVELARRAAGAVHFVLILTGSLVFMQSFHTLNFFHQQGQWASLRDMARTCWQSYLLILKFFMAPFFEARFLDTWLTSQVDFDTWAVFVPGIMSLFLCFTASLGFSVMRRPCIPSRTLTYALCAAVLLVSQVEVVQALAEFSTWEEVPFATADEQKLELQRQLFKASHASFVSMLDYNQCPMDSADIVRGDRTDDLGCISVSYGRMDVLPPCDPFSLRPWNTACLSDLATSINGEDEAPLQEVALRRLKRPLSPASFLARKVAQEACCNYPPVFNAMRWHRSPRSPRDGRGRRRCSGASRTTGYSPERSTAAASPRSKMHNHTWPSHESKTSWLPRHFEGIHREGSGSPRSNQALQSSELLSPAVLRGRLNSYKMKTSSSAPSLAAKASPRRGTRTLMSLVADGRQSSSKKEHDRVTKCLQGIVRRTAVAQKVAMAFSEAAGRARDAGAPEMDEPGTP</sequence>
<dbReference type="OrthoDB" id="440589at2759"/>
<keyword evidence="4" id="KW-1185">Reference proteome</keyword>
<evidence type="ECO:0000313" key="3">
    <source>
        <dbReference type="EMBL" id="OLP80423.1"/>
    </source>
</evidence>
<dbReference type="EMBL" id="LSRX01001381">
    <property type="protein sequence ID" value="OLP80423.1"/>
    <property type="molecule type" value="Genomic_DNA"/>
</dbReference>
<dbReference type="AlphaFoldDB" id="A0A1Q9CBW2"/>
<evidence type="ECO:0000256" key="1">
    <source>
        <dbReference type="SAM" id="MobiDB-lite"/>
    </source>
</evidence>
<keyword evidence="2" id="KW-1133">Transmembrane helix</keyword>
<comment type="caution">
    <text evidence="3">The sequence shown here is derived from an EMBL/GenBank/DDBJ whole genome shotgun (WGS) entry which is preliminary data.</text>
</comment>
<dbReference type="Proteomes" id="UP000186817">
    <property type="component" value="Unassembled WGS sequence"/>
</dbReference>
<organism evidence="3 4">
    <name type="scientific">Symbiodinium microadriaticum</name>
    <name type="common">Dinoflagellate</name>
    <name type="synonym">Zooxanthella microadriatica</name>
    <dbReference type="NCBI Taxonomy" id="2951"/>
    <lineage>
        <taxon>Eukaryota</taxon>
        <taxon>Sar</taxon>
        <taxon>Alveolata</taxon>
        <taxon>Dinophyceae</taxon>
        <taxon>Suessiales</taxon>
        <taxon>Symbiodiniaceae</taxon>
        <taxon>Symbiodinium</taxon>
    </lineage>
</organism>
<feature type="region of interest" description="Disordered" evidence="1">
    <location>
        <begin position="450"/>
        <end position="469"/>
    </location>
</feature>
<proteinExistence type="predicted"/>
<feature type="transmembrane region" description="Helical" evidence="2">
    <location>
        <begin position="98"/>
        <end position="119"/>
    </location>
</feature>
<feature type="transmembrane region" description="Helical" evidence="2">
    <location>
        <begin position="61"/>
        <end position="78"/>
    </location>
</feature>